<dbReference type="GO" id="GO:0052906">
    <property type="term" value="F:tRNA (guanine(37)-N1)-methyltransferase activity"/>
    <property type="evidence" value="ECO:0007669"/>
    <property type="project" value="UniProtKB-UniRule"/>
</dbReference>
<comment type="subunit">
    <text evidence="4 15 17">Homodimer.</text>
</comment>
<comment type="caution">
    <text evidence="19">The sequence shown here is derived from an EMBL/GenBank/DDBJ whole genome shotgun (WGS) entry which is preliminary data.</text>
</comment>
<dbReference type="Proteomes" id="UP000315825">
    <property type="component" value="Unassembled WGS sequence"/>
</dbReference>
<dbReference type="InterPro" id="IPR029028">
    <property type="entry name" value="Alpha/beta_knot_MTases"/>
</dbReference>
<feature type="binding site" evidence="15 16">
    <location>
        <position position="108"/>
    </location>
    <ligand>
        <name>S-adenosyl-L-methionine</name>
        <dbReference type="ChEBI" id="CHEBI:59789"/>
    </ligand>
</feature>
<gene>
    <name evidence="15 19" type="primary">trmD</name>
    <name evidence="19" type="ORF">EVA92_00475</name>
</gene>
<keyword evidence="9 15" id="KW-0808">Transferase</keyword>
<dbReference type="PIRSF" id="PIRSF000386">
    <property type="entry name" value="tRNA_mtase"/>
    <property type="match status" value="1"/>
</dbReference>
<dbReference type="EC" id="2.1.1.228" evidence="5 15"/>
<dbReference type="PANTHER" id="PTHR46417:SF1">
    <property type="entry name" value="TRNA (GUANINE-N(1)-)-METHYLTRANSFERASE"/>
    <property type="match status" value="1"/>
</dbReference>
<sequence length="247" mass="27767">MKINVLSVFPEIFDSLKYGVVGKAITKKLITIKLIDLKEFSSNSYGSIDDSPYGGGAGMVMSPEPISNALKGINKSSHIIYLSPQGKTLDQKKAKQLSRKKEMTLICGRYEGIDQRIINNYVDEEISIGDYVLSGGEIAGCVLIDCIARNIKDVLGNEESLEKDSLSNGRLKGHLYTRPDKFMKYEVPKVLMSGDHKKIEEWRIGNSLWVTKQKRPDLFQDLQLSEKEMILLRQYEAGIANQETKDD</sequence>
<evidence type="ECO:0000256" key="13">
    <source>
        <dbReference type="ARBA" id="ARBA00033392"/>
    </source>
</evidence>
<keyword evidence="10 15" id="KW-0949">S-adenosyl-L-methionine</keyword>
<dbReference type="Gene3D" id="1.10.1270.20">
    <property type="entry name" value="tRNA(m1g37)methyltransferase, domain 2"/>
    <property type="match status" value="1"/>
</dbReference>
<reference evidence="19 20" key="1">
    <citation type="submission" date="2019-02" db="EMBL/GenBank/DDBJ databases">
        <title>Prokaryotic population dynamics and viral predation in marine succession experiment using metagenomics: the confinement effect.</title>
        <authorList>
            <person name="Haro-Moreno J.M."/>
            <person name="Rodriguez-Valera F."/>
            <person name="Lopez-Perez M."/>
        </authorList>
    </citation>
    <scope>NUCLEOTIDE SEQUENCE [LARGE SCALE GENOMIC DNA]</scope>
    <source>
        <strain evidence="19">MED-G159</strain>
    </source>
</reference>
<dbReference type="HAMAP" id="MF_00605">
    <property type="entry name" value="TrmD"/>
    <property type="match status" value="1"/>
</dbReference>
<protein>
    <recommendedName>
        <fullName evidence="6 15">tRNA (guanine-N(1)-)-methyltransferase</fullName>
        <ecNumber evidence="5 15">2.1.1.228</ecNumber>
    </recommendedName>
    <alternativeName>
        <fullName evidence="12 15">M1G-methyltransferase</fullName>
    </alternativeName>
    <alternativeName>
        <fullName evidence="13 15">tRNA [GM37] methyltransferase</fullName>
    </alternativeName>
</protein>
<dbReference type="InterPro" id="IPR023148">
    <property type="entry name" value="tRNA_m1G_MeTrfase_C_sf"/>
</dbReference>
<feature type="domain" description="tRNA methyltransferase TRMD/TRM10-type" evidence="18">
    <location>
        <begin position="1"/>
        <end position="220"/>
    </location>
</feature>
<comment type="function">
    <text evidence="1 15 17">Specifically methylates guanosine-37 in various tRNAs.</text>
</comment>
<evidence type="ECO:0000313" key="20">
    <source>
        <dbReference type="Proteomes" id="UP000315825"/>
    </source>
</evidence>
<dbReference type="GO" id="GO:0002939">
    <property type="term" value="P:tRNA N1-guanine methylation"/>
    <property type="evidence" value="ECO:0007669"/>
    <property type="project" value="TreeGrafter"/>
</dbReference>
<dbReference type="NCBIfam" id="NF000648">
    <property type="entry name" value="PRK00026.1"/>
    <property type="match status" value="1"/>
</dbReference>
<evidence type="ECO:0000256" key="15">
    <source>
        <dbReference type="HAMAP-Rule" id="MF_00605"/>
    </source>
</evidence>
<dbReference type="Pfam" id="PF01746">
    <property type="entry name" value="tRNA_m1G_MT"/>
    <property type="match status" value="1"/>
</dbReference>
<evidence type="ECO:0000256" key="5">
    <source>
        <dbReference type="ARBA" id="ARBA00012807"/>
    </source>
</evidence>
<evidence type="ECO:0000256" key="8">
    <source>
        <dbReference type="ARBA" id="ARBA00022603"/>
    </source>
</evidence>
<dbReference type="CDD" id="cd18080">
    <property type="entry name" value="TrmD-like"/>
    <property type="match status" value="1"/>
</dbReference>
<evidence type="ECO:0000256" key="17">
    <source>
        <dbReference type="RuleBase" id="RU003464"/>
    </source>
</evidence>
<keyword evidence="8 15" id="KW-0489">Methyltransferase</keyword>
<evidence type="ECO:0000256" key="14">
    <source>
        <dbReference type="ARBA" id="ARBA00047783"/>
    </source>
</evidence>
<proteinExistence type="inferred from homology"/>
<evidence type="ECO:0000256" key="10">
    <source>
        <dbReference type="ARBA" id="ARBA00022691"/>
    </source>
</evidence>
<dbReference type="InterPro" id="IPR002649">
    <property type="entry name" value="tRNA_m1G_MeTrfase_TrmD"/>
</dbReference>
<accession>A0A520N1B0</accession>
<evidence type="ECO:0000313" key="19">
    <source>
        <dbReference type="EMBL" id="RZO27254.1"/>
    </source>
</evidence>
<dbReference type="SUPFAM" id="SSF75217">
    <property type="entry name" value="alpha/beta knot"/>
    <property type="match status" value="1"/>
</dbReference>
<evidence type="ECO:0000256" key="7">
    <source>
        <dbReference type="ARBA" id="ARBA00022490"/>
    </source>
</evidence>
<evidence type="ECO:0000256" key="16">
    <source>
        <dbReference type="PIRSR" id="PIRSR000386-1"/>
    </source>
</evidence>
<dbReference type="PANTHER" id="PTHR46417">
    <property type="entry name" value="TRNA (GUANINE-N(1)-)-METHYLTRANSFERASE"/>
    <property type="match status" value="1"/>
</dbReference>
<dbReference type="FunFam" id="3.40.1280.10:FF:000001">
    <property type="entry name" value="tRNA (guanine-N(1)-)-methyltransferase"/>
    <property type="match status" value="1"/>
</dbReference>
<comment type="catalytic activity">
    <reaction evidence="14 15 17">
        <text>guanosine(37) in tRNA + S-adenosyl-L-methionine = N(1)-methylguanosine(37) in tRNA + S-adenosyl-L-homocysteine + H(+)</text>
        <dbReference type="Rhea" id="RHEA:36899"/>
        <dbReference type="Rhea" id="RHEA-COMP:10145"/>
        <dbReference type="Rhea" id="RHEA-COMP:10147"/>
        <dbReference type="ChEBI" id="CHEBI:15378"/>
        <dbReference type="ChEBI" id="CHEBI:57856"/>
        <dbReference type="ChEBI" id="CHEBI:59789"/>
        <dbReference type="ChEBI" id="CHEBI:73542"/>
        <dbReference type="ChEBI" id="CHEBI:74269"/>
        <dbReference type="EC" id="2.1.1.228"/>
    </reaction>
</comment>
<evidence type="ECO:0000256" key="9">
    <source>
        <dbReference type="ARBA" id="ARBA00022679"/>
    </source>
</evidence>
<evidence type="ECO:0000256" key="12">
    <source>
        <dbReference type="ARBA" id="ARBA00029736"/>
    </source>
</evidence>
<evidence type="ECO:0000256" key="1">
    <source>
        <dbReference type="ARBA" id="ARBA00002634"/>
    </source>
</evidence>
<dbReference type="InterPro" id="IPR029026">
    <property type="entry name" value="tRNA_m1G_MTases_N"/>
</dbReference>
<evidence type="ECO:0000256" key="3">
    <source>
        <dbReference type="ARBA" id="ARBA00007630"/>
    </source>
</evidence>
<evidence type="ECO:0000256" key="4">
    <source>
        <dbReference type="ARBA" id="ARBA00011738"/>
    </source>
</evidence>
<keyword evidence="11 15" id="KW-0819">tRNA processing</keyword>
<name>A0A520N1B0_9GAMM</name>
<feature type="binding site" evidence="15 16">
    <location>
        <begin position="128"/>
        <end position="133"/>
    </location>
    <ligand>
        <name>S-adenosyl-L-methionine</name>
        <dbReference type="ChEBI" id="CHEBI:59789"/>
    </ligand>
</feature>
<organism evidence="19 20">
    <name type="scientific">SAR86 cluster bacterium</name>
    <dbReference type="NCBI Taxonomy" id="2030880"/>
    <lineage>
        <taxon>Bacteria</taxon>
        <taxon>Pseudomonadati</taxon>
        <taxon>Pseudomonadota</taxon>
        <taxon>Gammaproteobacteria</taxon>
        <taxon>SAR86 cluster</taxon>
    </lineage>
</organism>
<keyword evidence="7 15" id="KW-0963">Cytoplasm</keyword>
<evidence type="ECO:0000259" key="18">
    <source>
        <dbReference type="Pfam" id="PF01746"/>
    </source>
</evidence>
<comment type="similarity">
    <text evidence="3 15 17">Belongs to the RNA methyltransferase TrmD family.</text>
</comment>
<dbReference type="Gene3D" id="3.40.1280.10">
    <property type="match status" value="1"/>
</dbReference>
<evidence type="ECO:0000256" key="11">
    <source>
        <dbReference type="ARBA" id="ARBA00022694"/>
    </source>
</evidence>
<dbReference type="GO" id="GO:0005829">
    <property type="term" value="C:cytosol"/>
    <property type="evidence" value="ECO:0007669"/>
    <property type="project" value="TreeGrafter"/>
</dbReference>
<dbReference type="InterPro" id="IPR016009">
    <property type="entry name" value="tRNA_MeTrfase_TRMD/TRM10"/>
</dbReference>
<comment type="subcellular location">
    <subcellularLocation>
        <location evidence="2 15 17">Cytoplasm</location>
    </subcellularLocation>
</comment>
<evidence type="ECO:0000256" key="2">
    <source>
        <dbReference type="ARBA" id="ARBA00004496"/>
    </source>
</evidence>
<dbReference type="NCBIfam" id="TIGR00088">
    <property type="entry name" value="trmD"/>
    <property type="match status" value="1"/>
</dbReference>
<evidence type="ECO:0000256" key="6">
    <source>
        <dbReference type="ARBA" id="ARBA00014679"/>
    </source>
</evidence>
<dbReference type="EMBL" id="SHBE01000001">
    <property type="protein sequence ID" value="RZO27254.1"/>
    <property type="molecule type" value="Genomic_DNA"/>
</dbReference>
<dbReference type="AlphaFoldDB" id="A0A520N1B0"/>